<dbReference type="Gene3D" id="3.30.360.10">
    <property type="entry name" value="Dihydrodipicolinate Reductase, domain 2"/>
    <property type="match status" value="1"/>
</dbReference>
<proteinExistence type="predicted"/>
<dbReference type="GO" id="GO:0016491">
    <property type="term" value="F:oxidoreductase activity"/>
    <property type="evidence" value="ECO:0007669"/>
    <property type="project" value="UniProtKB-KW"/>
</dbReference>
<evidence type="ECO:0000256" key="1">
    <source>
        <dbReference type="ARBA" id="ARBA00023002"/>
    </source>
</evidence>
<sequence>MTIHDFDLARYFVPNIVEVSATGTNSFCDYIKEENDFDNVCVVLKGANNEIVTILNSRHSAYGYDQRLEVFGDKGMLQVKNLTDTTVELFSKDASAAGEPYMPFFLERYAAAYRNELALFIKGISEGKNFGSTYDDGRAALILADAAHESARTGKSVKVSL</sequence>
<protein>
    <submittedName>
        <fullName evidence="3">Unannotated protein</fullName>
    </submittedName>
</protein>
<dbReference type="InterPro" id="IPR055170">
    <property type="entry name" value="GFO_IDH_MocA-like_dom"/>
</dbReference>
<evidence type="ECO:0000259" key="2">
    <source>
        <dbReference type="Pfam" id="PF22725"/>
    </source>
</evidence>
<dbReference type="PANTHER" id="PTHR42840:SF3">
    <property type="entry name" value="BINDING ROSSMANN FOLD OXIDOREDUCTASE, PUTATIVE (AFU_ORTHOLOGUE AFUA_2G10240)-RELATED"/>
    <property type="match status" value="1"/>
</dbReference>
<dbReference type="PANTHER" id="PTHR42840">
    <property type="entry name" value="NAD(P)-BINDING ROSSMANN-FOLD SUPERFAMILY PROTEIN-RELATED"/>
    <property type="match status" value="1"/>
</dbReference>
<dbReference type="SUPFAM" id="SSF55347">
    <property type="entry name" value="Glyceraldehyde-3-phosphate dehydrogenase-like, C-terminal domain"/>
    <property type="match status" value="1"/>
</dbReference>
<gene>
    <name evidence="3" type="ORF">UFOPK4080_00477</name>
</gene>
<keyword evidence="1" id="KW-0560">Oxidoreductase</keyword>
<reference evidence="3" key="1">
    <citation type="submission" date="2020-05" db="EMBL/GenBank/DDBJ databases">
        <authorList>
            <person name="Chiriac C."/>
            <person name="Salcher M."/>
            <person name="Ghai R."/>
            <person name="Kavagutti S V."/>
        </authorList>
    </citation>
    <scope>NUCLEOTIDE SEQUENCE</scope>
</reference>
<accession>A0A6J5Z1B7</accession>
<evidence type="ECO:0000313" key="3">
    <source>
        <dbReference type="EMBL" id="CAB4334952.1"/>
    </source>
</evidence>
<dbReference type="AlphaFoldDB" id="A0A6J5Z1B7"/>
<name>A0A6J5Z1B7_9ZZZZ</name>
<feature type="domain" description="GFO/IDH/MocA-like oxidoreductase" evidence="2">
    <location>
        <begin position="1"/>
        <end position="77"/>
    </location>
</feature>
<dbReference type="Pfam" id="PF22725">
    <property type="entry name" value="GFO_IDH_MocA_C3"/>
    <property type="match status" value="1"/>
</dbReference>
<organism evidence="3">
    <name type="scientific">freshwater metagenome</name>
    <dbReference type="NCBI Taxonomy" id="449393"/>
    <lineage>
        <taxon>unclassified sequences</taxon>
        <taxon>metagenomes</taxon>
        <taxon>ecological metagenomes</taxon>
    </lineage>
</organism>
<dbReference type="EMBL" id="CAESAG010000055">
    <property type="protein sequence ID" value="CAB4334952.1"/>
    <property type="molecule type" value="Genomic_DNA"/>
</dbReference>